<keyword evidence="5" id="KW-0808">Transferase</keyword>
<dbReference type="PANTHER" id="PTHR45436:SF5">
    <property type="entry name" value="SENSOR HISTIDINE KINASE TRCS"/>
    <property type="match status" value="1"/>
</dbReference>
<feature type="region of interest" description="Disordered" evidence="10">
    <location>
        <begin position="379"/>
        <end position="400"/>
    </location>
</feature>
<dbReference type="InterPro" id="IPR005467">
    <property type="entry name" value="His_kinase_dom"/>
</dbReference>
<evidence type="ECO:0000256" key="1">
    <source>
        <dbReference type="ARBA" id="ARBA00000085"/>
    </source>
</evidence>
<dbReference type="RefSeq" id="WP_090211443.1">
    <property type="nucleotide sequence ID" value="NZ_FOYO01000001.1"/>
</dbReference>
<feature type="transmembrane region" description="Helical" evidence="11">
    <location>
        <begin position="12"/>
        <end position="31"/>
    </location>
</feature>
<dbReference type="SMART" id="SM00387">
    <property type="entry name" value="HATPase_c"/>
    <property type="match status" value="1"/>
</dbReference>
<reference evidence="14" key="1">
    <citation type="submission" date="2016-10" db="EMBL/GenBank/DDBJ databases">
        <authorList>
            <person name="Varghese N."/>
            <person name="Submissions S."/>
        </authorList>
    </citation>
    <scope>NUCLEOTIDE SEQUENCE [LARGE SCALE GENOMIC DNA]</scope>
    <source>
        <strain evidence="14">DSM 26921</strain>
    </source>
</reference>
<keyword evidence="6 11" id="KW-0812">Transmembrane</keyword>
<keyword evidence="8 11" id="KW-1133">Transmembrane helix</keyword>
<evidence type="ECO:0000256" key="2">
    <source>
        <dbReference type="ARBA" id="ARBA00004370"/>
    </source>
</evidence>
<evidence type="ECO:0000256" key="10">
    <source>
        <dbReference type="SAM" id="MobiDB-lite"/>
    </source>
</evidence>
<evidence type="ECO:0000256" key="11">
    <source>
        <dbReference type="SAM" id="Phobius"/>
    </source>
</evidence>
<evidence type="ECO:0000313" key="14">
    <source>
        <dbReference type="Proteomes" id="UP000199658"/>
    </source>
</evidence>
<organism evidence="13 14">
    <name type="scientific">Litoreibacter janthinus</name>
    <dbReference type="NCBI Taxonomy" id="670154"/>
    <lineage>
        <taxon>Bacteria</taxon>
        <taxon>Pseudomonadati</taxon>
        <taxon>Pseudomonadota</taxon>
        <taxon>Alphaproteobacteria</taxon>
        <taxon>Rhodobacterales</taxon>
        <taxon>Roseobacteraceae</taxon>
        <taxon>Litoreibacter</taxon>
    </lineage>
</organism>
<dbReference type="Pfam" id="PF02518">
    <property type="entry name" value="HATPase_c"/>
    <property type="match status" value="1"/>
</dbReference>
<dbReference type="PROSITE" id="PS50109">
    <property type="entry name" value="HIS_KIN"/>
    <property type="match status" value="1"/>
</dbReference>
<dbReference type="InterPro" id="IPR004358">
    <property type="entry name" value="Sig_transdc_His_kin-like_C"/>
</dbReference>
<comment type="catalytic activity">
    <reaction evidence="1">
        <text>ATP + protein L-histidine = ADP + protein N-phospho-L-histidine.</text>
        <dbReference type="EC" id="2.7.13.3"/>
    </reaction>
</comment>
<dbReference type="OrthoDB" id="9815202at2"/>
<dbReference type="GO" id="GO:0004673">
    <property type="term" value="F:protein histidine kinase activity"/>
    <property type="evidence" value="ECO:0007669"/>
    <property type="project" value="UniProtKB-EC"/>
</dbReference>
<dbReference type="PRINTS" id="PR00344">
    <property type="entry name" value="BCTRLSENSOR"/>
</dbReference>
<evidence type="ECO:0000256" key="5">
    <source>
        <dbReference type="ARBA" id="ARBA00022679"/>
    </source>
</evidence>
<dbReference type="InterPro" id="IPR003594">
    <property type="entry name" value="HATPase_dom"/>
</dbReference>
<evidence type="ECO:0000256" key="3">
    <source>
        <dbReference type="ARBA" id="ARBA00012438"/>
    </source>
</evidence>
<name>A0A1I6FSY9_9RHOB</name>
<keyword evidence="14" id="KW-1185">Reference proteome</keyword>
<feature type="transmembrane region" description="Helical" evidence="11">
    <location>
        <begin position="162"/>
        <end position="179"/>
    </location>
</feature>
<proteinExistence type="predicted"/>
<keyword evidence="4" id="KW-0597">Phosphoprotein</keyword>
<evidence type="ECO:0000313" key="13">
    <source>
        <dbReference type="EMBL" id="SFR33026.1"/>
    </source>
</evidence>
<dbReference type="InterPro" id="IPR050428">
    <property type="entry name" value="TCS_sensor_his_kinase"/>
</dbReference>
<protein>
    <recommendedName>
        <fullName evidence="3">histidine kinase</fullName>
        <ecNumber evidence="3">2.7.13.3</ecNumber>
    </recommendedName>
</protein>
<evidence type="ECO:0000256" key="4">
    <source>
        <dbReference type="ARBA" id="ARBA00022553"/>
    </source>
</evidence>
<evidence type="ECO:0000256" key="6">
    <source>
        <dbReference type="ARBA" id="ARBA00022692"/>
    </source>
</evidence>
<dbReference type="EMBL" id="FOYO01000001">
    <property type="protein sequence ID" value="SFR33026.1"/>
    <property type="molecule type" value="Genomic_DNA"/>
</dbReference>
<accession>A0A1I6FSY9</accession>
<gene>
    <name evidence="13" type="ORF">SAMN04488002_0248</name>
</gene>
<evidence type="ECO:0000256" key="9">
    <source>
        <dbReference type="ARBA" id="ARBA00023136"/>
    </source>
</evidence>
<comment type="subcellular location">
    <subcellularLocation>
        <location evidence="2">Membrane</location>
    </subcellularLocation>
</comment>
<dbReference type="InterPro" id="IPR036890">
    <property type="entry name" value="HATPase_C_sf"/>
</dbReference>
<evidence type="ECO:0000256" key="8">
    <source>
        <dbReference type="ARBA" id="ARBA00022989"/>
    </source>
</evidence>
<dbReference type="PANTHER" id="PTHR45436">
    <property type="entry name" value="SENSOR HISTIDINE KINASE YKOH"/>
    <property type="match status" value="1"/>
</dbReference>
<keyword evidence="7 13" id="KW-0418">Kinase</keyword>
<dbReference type="Proteomes" id="UP000199658">
    <property type="component" value="Unassembled WGS sequence"/>
</dbReference>
<dbReference type="AlphaFoldDB" id="A0A1I6FSY9"/>
<keyword evidence="9 11" id="KW-0472">Membrane</keyword>
<dbReference type="SUPFAM" id="SSF55874">
    <property type="entry name" value="ATPase domain of HSP90 chaperone/DNA topoisomerase II/histidine kinase"/>
    <property type="match status" value="1"/>
</dbReference>
<dbReference type="EC" id="2.7.13.3" evidence="3"/>
<dbReference type="Gene3D" id="3.30.565.10">
    <property type="entry name" value="Histidine kinase-like ATPase, C-terminal domain"/>
    <property type="match status" value="1"/>
</dbReference>
<sequence length="454" mass="49181">MLSLRRRAMIGGALSAMASILVGAFVLLSSIENNVLDRFDRALADRHSQLVVVLSGSSNDPSLLSERVYDPAYSTPYSGRYWQITGPDGTVYTSNSMFDSALREPVDSPSALTLRSIMGPEGEPIRSIYQKITLEDGSAWGVSVAESLTALTAERQQTRRSLLLAFVLVGLLGLAGAFLQTTTILHPLDKLRRDVAMRWEQDEDLTPSDYPEEVAPLVADINELLSRNRDIIARARRQAADLAHALKTPTAILRNELTLLAAQNHDMHASLDALDRVDAQLGRSLARMRAANSGAAVNIRTDLSNSVARFTRLFSSMAEREGKAMHTACAPELNIRMDQQDIEEVIGNLLDNALKWCETEISLTARKTTGGVEILIEDDGPGIPEGRERDALKSGGRLDSSKPGTGLGLAIAIDLLQAYGAVLNLEKSARFGGLAVRIVIPGKSRMAVLQKAAA</sequence>
<evidence type="ECO:0000259" key="12">
    <source>
        <dbReference type="PROSITE" id="PS50109"/>
    </source>
</evidence>
<feature type="domain" description="Histidine kinase" evidence="12">
    <location>
        <begin position="241"/>
        <end position="444"/>
    </location>
</feature>
<dbReference type="GO" id="GO:0000160">
    <property type="term" value="P:phosphorelay signal transduction system"/>
    <property type="evidence" value="ECO:0007669"/>
    <property type="project" value="TreeGrafter"/>
</dbReference>
<dbReference type="GO" id="GO:0005886">
    <property type="term" value="C:plasma membrane"/>
    <property type="evidence" value="ECO:0007669"/>
    <property type="project" value="TreeGrafter"/>
</dbReference>
<dbReference type="STRING" id="670154.SAMN04488002_0248"/>
<evidence type="ECO:0000256" key="7">
    <source>
        <dbReference type="ARBA" id="ARBA00022777"/>
    </source>
</evidence>